<evidence type="ECO:0000313" key="4">
    <source>
        <dbReference type="Proteomes" id="UP000619479"/>
    </source>
</evidence>
<feature type="compositionally biased region" description="Gly residues" evidence="1">
    <location>
        <begin position="262"/>
        <end position="273"/>
    </location>
</feature>
<evidence type="ECO:0000256" key="1">
    <source>
        <dbReference type="SAM" id="MobiDB-lite"/>
    </source>
</evidence>
<protein>
    <recommendedName>
        <fullName evidence="5">Hydrolytic protein</fullName>
    </recommendedName>
</protein>
<accession>A0A919IFG9</accession>
<feature type="region of interest" description="Disordered" evidence="1">
    <location>
        <begin position="233"/>
        <end position="289"/>
    </location>
</feature>
<evidence type="ECO:0000256" key="2">
    <source>
        <dbReference type="SAM" id="Phobius"/>
    </source>
</evidence>
<feature type="transmembrane region" description="Helical" evidence="2">
    <location>
        <begin position="196"/>
        <end position="217"/>
    </location>
</feature>
<dbReference type="AlphaFoldDB" id="A0A919IFG9"/>
<dbReference type="EMBL" id="BOMH01000016">
    <property type="protein sequence ID" value="GID64231.1"/>
    <property type="molecule type" value="Genomic_DNA"/>
</dbReference>
<keyword evidence="2" id="KW-0812">Transmembrane</keyword>
<keyword evidence="4" id="KW-1185">Reference proteome</keyword>
<evidence type="ECO:0000313" key="3">
    <source>
        <dbReference type="EMBL" id="GID64231.1"/>
    </source>
</evidence>
<evidence type="ECO:0008006" key="5">
    <source>
        <dbReference type="Google" id="ProtNLM"/>
    </source>
</evidence>
<feature type="compositionally biased region" description="Low complexity" evidence="1">
    <location>
        <begin position="234"/>
        <end position="248"/>
    </location>
</feature>
<keyword evidence="2" id="KW-1133">Transmembrane helix</keyword>
<organism evidence="3 4">
    <name type="scientific">Actinoplanes cyaneus</name>
    <dbReference type="NCBI Taxonomy" id="52696"/>
    <lineage>
        <taxon>Bacteria</taxon>
        <taxon>Bacillati</taxon>
        <taxon>Actinomycetota</taxon>
        <taxon>Actinomycetes</taxon>
        <taxon>Micromonosporales</taxon>
        <taxon>Micromonosporaceae</taxon>
        <taxon>Actinoplanes</taxon>
    </lineage>
</organism>
<reference evidence="3" key="1">
    <citation type="submission" date="2021-01" db="EMBL/GenBank/DDBJ databases">
        <title>Whole genome shotgun sequence of Actinoplanes cyaneus NBRC 14990.</title>
        <authorList>
            <person name="Komaki H."/>
            <person name="Tamura T."/>
        </authorList>
    </citation>
    <scope>NUCLEOTIDE SEQUENCE</scope>
    <source>
        <strain evidence="3">NBRC 14990</strain>
    </source>
</reference>
<gene>
    <name evidence="3" type="ORF">Acy02nite_21120</name>
</gene>
<dbReference type="Proteomes" id="UP000619479">
    <property type="component" value="Unassembled WGS sequence"/>
</dbReference>
<sequence>MRNSGDTVEAYRIEVLGEPAEWAVAEPAEITLYPAGSETVTVTFAPPRSPRVAAGERPFGVRVVPSEHPDSTVVQEGVLTVEPFSEVTAQLQPGTQAGRRQGRYRIDTDNHGNVAEELAFTAADGADQVTFALRPAALLAANGTRAETRLTVKARRWLWWGPPREFPFTAEVRPTGGRVLAMEGVFVQKPIISAGLLKLLAALLALLLALLALWFGLVRPAVKTAAKEAVDQNTAQQKAAQEAEFATTPPDPTPTPAATAGAGSGSGNQGAPGAGQQSGSPGAAGNGQGEQFSAAITFRTNRAGSAERSYTVPAKQTFLLTDFLVDNVQGDEGTLRVTANGVPVVTYALENFRNQDYHSVTPIRVPAGAKVSMQVTCRAPGTPANATAATQCRESLYLNGLMQKTK</sequence>
<proteinExistence type="predicted"/>
<name>A0A919IFG9_9ACTN</name>
<keyword evidence="2" id="KW-0472">Membrane</keyword>
<comment type="caution">
    <text evidence="3">The sequence shown here is derived from an EMBL/GenBank/DDBJ whole genome shotgun (WGS) entry which is preliminary data.</text>
</comment>